<dbReference type="EMBL" id="RPOK01000002">
    <property type="protein sequence ID" value="RPJ67513.1"/>
    <property type="molecule type" value="Genomic_DNA"/>
</dbReference>
<name>A0A3N5Y333_9ALTE</name>
<organism evidence="2 3">
    <name type="scientific">Alteromonas sediminis</name>
    <dbReference type="NCBI Taxonomy" id="2259342"/>
    <lineage>
        <taxon>Bacteria</taxon>
        <taxon>Pseudomonadati</taxon>
        <taxon>Pseudomonadota</taxon>
        <taxon>Gammaproteobacteria</taxon>
        <taxon>Alteromonadales</taxon>
        <taxon>Alteromonadaceae</taxon>
        <taxon>Alteromonas/Salinimonas group</taxon>
        <taxon>Alteromonas</taxon>
    </lineage>
</organism>
<dbReference type="Proteomes" id="UP000275281">
    <property type="component" value="Unassembled WGS sequence"/>
</dbReference>
<dbReference type="RefSeq" id="WP_124027413.1">
    <property type="nucleotide sequence ID" value="NZ_JBHRSN010000015.1"/>
</dbReference>
<proteinExistence type="predicted"/>
<evidence type="ECO:0000313" key="3">
    <source>
        <dbReference type="Proteomes" id="UP000275281"/>
    </source>
</evidence>
<keyword evidence="1" id="KW-0732">Signal</keyword>
<evidence type="ECO:0000256" key="1">
    <source>
        <dbReference type="SAM" id="SignalP"/>
    </source>
</evidence>
<sequence length="109" mass="12175">MKNVKKKWAVASLIVAMGYSTAILANDKAYLYSGDLQYASFCRAVVLDDLRILKASLSRHVGRIAGSEKDVLRRVVQSDGLKCNGKGLIDFSKRRNARQVHTFLTTETR</sequence>
<gene>
    <name evidence="2" type="ORF">DRW07_08340</name>
</gene>
<protein>
    <recommendedName>
        <fullName evidence="4">DUF3718 domain-containing protein</fullName>
    </recommendedName>
</protein>
<evidence type="ECO:0008006" key="4">
    <source>
        <dbReference type="Google" id="ProtNLM"/>
    </source>
</evidence>
<dbReference type="OrthoDB" id="6386273at2"/>
<keyword evidence="3" id="KW-1185">Reference proteome</keyword>
<accession>A0A3N5Y333</accession>
<comment type="caution">
    <text evidence="2">The sequence shown here is derived from an EMBL/GenBank/DDBJ whole genome shotgun (WGS) entry which is preliminary data.</text>
</comment>
<dbReference type="AlphaFoldDB" id="A0A3N5Y333"/>
<evidence type="ECO:0000313" key="2">
    <source>
        <dbReference type="EMBL" id="RPJ67513.1"/>
    </source>
</evidence>
<reference evidence="2 3" key="1">
    <citation type="submission" date="2018-11" db="EMBL/GenBank/DDBJ databases">
        <authorList>
            <person name="Ye M.-Q."/>
            <person name="Du Z.-J."/>
        </authorList>
    </citation>
    <scope>NUCLEOTIDE SEQUENCE [LARGE SCALE GENOMIC DNA]</scope>
    <source>
        <strain evidence="2 3">U0105</strain>
    </source>
</reference>
<feature type="chain" id="PRO_5018042199" description="DUF3718 domain-containing protein" evidence="1">
    <location>
        <begin position="26"/>
        <end position="109"/>
    </location>
</feature>
<feature type="signal peptide" evidence="1">
    <location>
        <begin position="1"/>
        <end position="25"/>
    </location>
</feature>